<accession>A0AA45WPQ4</accession>
<sequence>MLTPQQFRKIRVYFKDKDNNKLDISFFEDYLNKDLPFSEKWFLRGCKHILENHYTEAIKRFQLSDSFDAKIMILSCSFKIEDWFMYNQYKDICKDYKPDLFDKFSFNGFIQILDKEFKIDKGICEVFESYLSKD</sequence>
<protein>
    <submittedName>
        <fullName evidence="1">Uncharacterized protein</fullName>
    </submittedName>
</protein>
<organism evidence="1 2">
    <name type="scientific">Venenivibrio stagnispumantis</name>
    <dbReference type="NCBI Taxonomy" id="407998"/>
    <lineage>
        <taxon>Bacteria</taxon>
        <taxon>Pseudomonadati</taxon>
        <taxon>Aquificota</taxon>
        <taxon>Aquificia</taxon>
        <taxon>Aquificales</taxon>
        <taxon>Hydrogenothermaceae</taxon>
        <taxon>Venenivibrio</taxon>
    </lineage>
</organism>
<proteinExistence type="predicted"/>
<dbReference type="Proteomes" id="UP001157947">
    <property type="component" value="Unassembled WGS sequence"/>
</dbReference>
<reference evidence="1" key="1">
    <citation type="submission" date="2017-05" db="EMBL/GenBank/DDBJ databases">
        <authorList>
            <person name="Varghese N."/>
            <person name="Submissions S."/>
        </authorList>
    </citation>
    <scope>NUCLEOTIDE SEQUENCE</scope>
    <source>
        <strain evidence="1">DSM 18763</strain>
    </source>
</reference>
<name>A0AA45WPQ4_9AQUI</name>
<evidence type="ECO:0000313" key="2">
    <source>
        <dbReference type="Proteomes" id="UP001157947"/>
    </source>
</evidence>
<evidence type="ECO:0000313" key="1">
    <source>
        <dbReference type="EMBL" id="SMP22055.1"/>
    </source>
</evidence>
<dbReference type="AlphaFoldDB" id="A0AA45WPQ4"/>
<comment type="caution">
    <text evidence="1">The sequence shown here is derived from an EMBL/GenBank/DDBJ whole genome shotgun (WGS) entry which is preliminary data.</text>
</comment>
<keyword evidence="2" id="KW-1185">Reference proteome</keyword>
<dbReference type="EMBL" id="FXTX01000025">
    <property type="protein sequence ID" value="SMP22055.1"/>
    <property type="molecule type" value="Genomic_DNA"/>
</dbReference>
<gene>
    <name evidence="1" type="ORF">SAMN06264868_1259</name>
</gene>